<organism evidence="1 2">
    <name type="scientific">Hyphantria cunea granulovirus</name>
    <dbReference type="NCBI Taxonomy" id="307448"/>
    <lineage>
        <taxon>Viruses</taxon>
        <taxon>Viruses incertae sedis</taxon>
        <taxon>Naldaviricetes</taxon>
        <taxon>Lefavirales</taxon>
        <taxon>Baculoviridae</taxon>
        <taxon>Betabaculovirus</taxon>
        <taxon>Betabaculovirus hycuneae</taxon>
    </lineage>
</organism>
<proteinExistence type="predicted"/>
<dbReference type="Proteomes" id="UP000831479">
    <property type="component" value="Segment"/>
</dbReference>
<accession>A0AAF1D258</accession>
<evidence type="ECO:0000313" key="1">
    <source>
        <dbReference type="EMBL" id="QBQ01574.1"/>
    </source>
</evidence>
<keyword evidence="2" id="KW-1185">Reference proteome</keyword>
<sequence length="110" mass="13378">MDVVGYRHEQKDIVSVTFNFKTLLIHINRGNSRYIQLYKKQVLQSKHCEVFTLFLIKDSYYYYTLRMHLFKYPNCKSVSRNTVSYANNIASFNAVYCFCHDRFLYKERKY</sequence>
<protein>
    <submittedName>
        <fullName evidence="1">Uncharacterized protein</fullName>
    </submittedName>
</protein>
<evidence type="ECO:0000313" key="2">
    <source>
        <dbReference type="Proteomes" id="UP000831479"/>
    </source>
</evidence>
<reference evidence="1" key="1">
    <citation type="journal article" date="2019" name="Genomics">
        <title>Genome sequence analysis and organization of the Hyphantria cunea granulovirus (HycuGV-Hc1) from Turkey.</title>
        <authorList>
            <person name="Gencer D."/>
            <person name="Bayramoglu Z."/>
            <person name="Nalcacioglu R."/>
            <person name="Demirbag Z."/>
            <person name="Demir I."/>
        </authorList>
    </citation>
    <scope>NUCLEOTIDE SEQUENCE</scope>
    <source>
        <strain evidence="1">Hc1</strain>
    </source>
</reference>
<gene>
    <name evidence="1" type="ORF">HycuGV_00021</name>
</gene>
<dbReference type="EMBL" id="MH923363">
    <property type="protein sequence ID" value="QBQ01574.1"/>
    <property type="molecule type" value="Genomic_DNA"/>
</dbReference>
<name>A0AAF1D258_9BBAC</name>